<dbReference type="EMBL" id="JAODUO010000074">
    <property type="protein sequence ID" value="KAK2190623.1"/>
    <property type="molecule type" value="Genomic_DNA"/>
</dbReference>
<evidence type="ECO:0000313" key="4">
    <source>
        <dbReference type="EMBL" id="KAK2190623.1"/>
    </source>
</evidence>
<keyword evidence="2 3" id="KW-0040">ANK repeat</keyword>
<evidence type="ECO:0000313" key="5">
    <source>
        <dbReference type="Proteomes" id="UP001209878"/>
    </source>
</evidence>
<dbReference type="SMART" id="SM00248">
    <property type="entry name" value="ANK"/>
    <property type="match status" value="2"/>
</dbReference>
<dbReference type="PANTHER" id="PTHR24171:SF8">
    <property type="entry name" value="BRCA1-ASSOCIATED RING DOMAIN PROTEIN 1"/>
    <property type="match status" value="1"/>
</dbReference>
<reference evidence="4" key="1">
    <citation type="journal article" date="2023" name="Mol. Biol. Evol.">
        <title>Third-Generation Sequencing Reveals the Adaptive Role of the Epigenome in Three Deep-Sea Polychaetes.</title>
        <authorList>
            <person name="Perez M."/>
            <person name="Aroh O."/>
            <person name="Sun Y."/>
            <person name="Lan Y."/>
            <person name="Juniper S.K."/>
            <person name="Young C.R."/>
            <person name="Angers B."/>
            <person name="Qian P.Y."/>
        </authorList>
    </citation>
    <scope>NUCLEOTIDE SEQUENCE</scope>
    <source>
        <strain evidence="4">R07B-5</strain>
    </source>
</reference>
<proteinExistence type="predicted"/>
<sequence length="148" mass="16295">MEEESAEERLLYSARHGDVDSVGGLLQERSSGELQLNIDCEGQSKANLGWTPLHLASYFGHKDVVQLLIDNGANVNVVNNVGDTPLHRAAFTGRMEVVMLLLKNQAKVDVINAEGNTPRGLARTPEIRNLIEGVYKRNTQILKANSLF</sequence>
<evidence type="ECO:0000256" key="1">
    <source>
        <dbReference type="ARBA" id="ARBA00022737"/>
    </source>
</evidence>
<feature type="repeat" description="ANK" evidence="3">
    <location>
        <begin position="81"/>
        <end position="113"/>
    </location>
</feature>
<feature type="repeat" description="ANK" evidence="3">
    <location>
        <begin position="48"/>
        <end position="80"/>
    </location>
</feature>
<dbReference type="GO" id="GO:0031436">
    <property type="term" value="C:BRCA1-BARD1 complex"/>
    <property type="evidence" value="ECO:0007669"/>
    <property type="project" value="TreeGrafter"/>
</dbReference>
<dbReference type="SUPFAM" id="SSF48403">
    <property type="entry name" value="Ankyrin repeat"/>
    <property type="match status" value="1"/>
</dbReference>
<name>A0AAD9P9C9_RIDPI</name>
<evidence type="ECO:0000256" key="3">
    <source>
        <dbReference type="PROSITE-ProRule" id="PRU00023"/>
    </source>
</evidence>
<dbReference type="PROSITE" id="PS50088">
    <property type="entry name" value="ANK_REPEAT"/>
    <property type="match status" value="2"/>
</dbReference>
<dbReference type="Proteomes" id="UP001209878">
    <property type="component" value="Unassembled WGS sequence"/>
</dbReference>
<accession>A0AAD9P9C9</accession>
<dbReference type="Pfam" id="PF12796">
    <property type="entry name" value="Ank_2"/>
    <property type="match status" value="1"/>
</dbReference>
<protein>
    <submittedName>
        <fullName evidence="4">Uncharacterized protein</fullName>
    </submittedName>
</protein>
<keyword evidence="1" id="KW-0677">Repeat</keyword>
<keyword evidence="5" id="KW-1185">Reference proteome</keyword>
<gene>
    <name evidence="4" type="ORF">NP493_74g05043</name>
</gene>
<dbReference type="PRINTS" id="PR01415">
    <property type="entry name" value="ANKYRIN"/>
</dbReference>
<dbReference type="Gene3D" id="1.25.40.20">
    <property type="entry name" value="Ankyrin repeat-containing domain"/>
    <property type="match status" value="1"/>
</dbReference>
<dbReference type="AlphaFoldDB" id="A0AAD9P9C9"/>
<dbReference type="PANTHER" id="PTHR24171">
    <property type="entry name" value="ANKYRIN REPEAT DOMAIN-CONTAINING PROTEIN 39-RELATED"/>
    <property type="match status" value="1"/>
</dbReference>
<evidence type="ECO:0000256" key="2">
    <source>
        <dbReference type="ARBA" id="ARBA00023043"/>
    </source>
</evidence>
<comment type="caution">
    <text evidence="4">The sequence shown here is derived from an EMBL/GenBank/DDBJ whole genome shotgun (WGS) entry which is preliminary data.</text>
</comment>
<dbReference type="InterPro" id="IPR036770">
    <property type="entry name" value="Ankyrin_rpt-contain_sf"/>
</dbReference>
<organism evidence="4 5">
    <name type="scientific">Ridgeia piscesae</name>
    <name type="common">Tubeworm</name>
    <dbReference type="NCBI Taxonomy" id="27915"/>
    <lineage>
        <taxon>Eukaryota</taxon>
        <taxon>Metazoa</taxon>
        <taxon>Spiralia</taxon>
        <taxon>Lophotrochozoa</taxon>
        <taxon>Annelida</taxon>
        <taxon>Polychaeta</taxon>
        <taxon>Sedentaria</taxon>
        <taxon>Canalipalpata</taxon>
        <taxon>Sabellida</taxon>
        <taxon>Siboglinidae</taxon>
        <taxon>Ridgeia</taxon>
    </lineage>
</organism>
<dbReference type="InterPro" id="IPR002110">
    <property type="entry name" value="Ankyrin_rpt"/>
</dbReference>
<dbReference type="GO" id="GO:0070531">
    <property type="term" value="C:BRCA1-A complex"/>
    <property type="evidence" value="ECO:0007669"/>
    <property type="project" value="TreeGrafter"/>
</dbReference>
<dbReference type="PROSITE" id="PS50297">
    <property type="entry name" value="ANK_REP_REGION"/>
    <property type="match status" value="2"/>
</dbReference>
<dbReference type="GO" id="GO:0004842">
    <property type="term" value="F:ubiquitin-protein transferase activity"/>
    <property type="evidence" value="ECO:0007669"/>
    <property type="project" value="TreeGrafter"/>
</dbReference>
<dbReference type="GO" id="GO:0085020">
    <property type="term" value="P:protein K6-linked ubiquitination"/>
    <property type="evidence" value="ECO:0007669"/>
    <property type="project" value="TreeGrafter"/>
</dbReference>